<dbReference type="InterPro" id="IPR050190">
    <property type="entry name" value="UPF0213_domain"/>
</dbReference>
<dbReference type="SUPFAM" id="SSF82771">
    <property type="entry name" value="GIY-YIG endonuclease"/>
    <property type="match status" value="1"/>
</dbReference>
<gene>
    <name evidence="3" type="ORF">ACFQRL_13970</name>
</gene>
<dbReference type="Gene3D" id="3.40.1440.10">
    <property type="entry name" value="GIY-YIG endonuclease"/>
    <property type="match status" value="1"/>
</dbReference>
<dbReference type="InterPro" id="IPR000305">
    <property type="entry name" value="GIY-YIG_endonuc"/>
</dbReference>
<sequence>MAWMYILECSDRSLYVGSTVNLEQRLWQHEVGEGAEYTKRRRPVRLIYSEEFERIDEAYAREKQVQGWGRAKRLALVHGRLERLNALSRKPPRVRGALLPGEEG</sequence>
<protein>
    <submittedName>
        <fullName evidence="3">GIY-YIG nuclease family protein</fullName>
    </submittedName>
</protein>
<comment type="caution">
    <text evidence="3">The sequence shown here is derived from an EMBL/GenBank/DDBJ whole genome shotgun (WGS) entry which is preliminary data.</text>
</comment>
<comment type="similarity">
    <text evidence="1">Belongs to the UPF0213 family.</text>
</comment>
<dbReference type="RefSeq" id="WP_262874996.1">
    <property type="nucleotide sequence ID" value="NZ_BAABKW010000016.1"/>
</dbReference>
<dbReference type="PANTHER" id="PTHR34477:SF1">
    <property type="entry name" value="UPF0213 PROTEIN YHBQ"/>
    <property type="match status" value="1"/>
</dbReference>
<reference evidence="4" key="1">
    <citation type="journal article" date="2019" name="Int. J. Syst. Evol. Microbiol.">
        <title>The Global Catalogue of Microorganisms (GCM) 10K type strain sequencing project: providing services to taxonomists for standard genome sequencing and annotation.</title>
        <authorList>
            <consortium name="The Broad Institute Genomics Platform"/>
            <consortium name="The Broad Institute Genome Sequencing Center for Infectious Disease"/>
            <person name="Wu L."/>
            <person name="Ma J."/>
        </authorList>
    </citation>
    <scope>NUCLEOTIDE SEQUENCE [LARGE SCALE GENOMIC DNA]</scope>
    <source>
        <strain evidence="4">CGMCC 1.15772</strain>
    </source>
</reference>
<dbReference type="InterPro" id="IPR035901">
    <property type="entry name" value="GIY-YIG_endonuc_sf"/>
</dbReference>
<dbReference type="PANTHER" id="PTHR34477">
    <property type="entry name" value="UPF0213 PROTEIN YHBQ"/>
    <property type="match status" value="1"/>
</dbReference>
<accession>A0ABW2HFZ9</accession>
<evidence type="ECO:0000259" key="2">
    <source>
        <dbReference type="PROSITE" id="PS50164"/>
    </source>
</evidence>
<keyword evidence="4" id="KW-1185">Reference proteome</keyword>
<organism evidence="3 4">
    <name type="scientific">Microbacterium fluvii</name>
    <dbReference type="NCBI Taxonomy" id="415215"/>
    <lineage>
        <taxon>Bacteria</taxon>
        <taxon>Bacillati</taxon>
        <taxon>Actinomycetota</taxon>
        <taxon>Actinomycetes</taxon>
        <taxon>Micrococcales</taxon>
        <taxon>Microbacteriaceae</taxon>
        <taxon>Microbacterium</taxon>
    </lineage>
</organism>
<proteinExistence type="inferred from homology"/>
<dbReference type="Pfam" id="PF01541">
    <property type="entry name" value="GIY-YIG"/>
    <property type="match status" value="1"/>
</dbReference>
<feature type="domain" description="GIY-YIG" evidence="2">
    <location>
        <begin position="1"/>
        <end position="76"/>
    </location>
</feature>
<dbReference type="PROSITE" id="PS50164">
    <property type="entry name" value="GIY_YIG"/>
    <property type="match status" value="1"/>
</dbReference>
<dbReference type="EMBL" id="JBHTBE010000004">
    <property type="protein sequence ID" value="MFC7270068.1"/>
    <property type="molecule type" value="Genomic_DNA"/>
</dbReference>
<dbReference type="CDD" id="cd10456">
    <property type="entry name" value="GIY-YIG_UPF0213"/>
    <property type="match status" value="1"/>
</dbReference>
<evidence type="ECO:0000313" key="4">
    <source>
        <dbReference type="Proteomes" id="UP001596507"/>
    </source>
</evidence>
<name>A0ABW2HFZ9_9MICO</name>
<dbReference type="Proteomes" id="UP001596507">
    <property type="component" value="Unassembled WGS sequence"/>
</dbReference>
<evidence type="ECO:0000256" key="1">
    <source>
        <dbReference type="ARBA" id="ARBA00007435"/>
    </source>
</evidence>
<evidence type="ECO:0000313" key="3">
    <source>
        <dbReference type="EMBL" id="MFC7270068.1"/>
    </source>
</evidence>